<dbReference type="RefSeq" id="WP_176580082.1">
    <property type="nucleotide sequence ID" value="NZ_KX687704.1"/>
</dbReference>
<dbReference type="InterPro" id="IPR027417">
    <property type="entry name" value="P-loop_NTPase"/>
</dbReference>
<dbReference type="EMBL" id="KX687704">
    <property type="protein sequence ID" value="AQM75289.1"/>
    <property type="molecule type" value="Genomic_DNA"/>
</dbReference>
<geneLocation type="plasmid" evidence="2">
    <name>pR1SE</name>
</geneLocation>
<accession>A0A218KRW3</accession>
<reference evidence="2" key="1">
    <citation type="journal article" date="2017" name="Nat. Microbiol.">
        <title>A plasmid from an Antarctic haloarchaeon uses specialized membrane vesicles to disseminate and infect plasmid-free cells.</title>
        <authorList>
            <person name="Erdmann S."/>
            <person name="Tschitschko B."/>
            <person name="Zhong L."/>
            <person name="Raftery M.J."/>
            <person name="Cavicchioli R."/>
        </authorList>
    </citation>
    <scope>NUCLEOTIDE SEQUENCE</scope>
    <source>
        <strain evidence="2">R1S1</strain>
        <plasmid evidence="2">pR1SE</plasmid>
    </source>
</reference>
<feature type="region of interest" description="Disordered" evidence="1">
    <location>
        <begin position="1"/>
        <end position="29"/>
    </location>
</feature>
<organism evidence="2">
    <name type="scientific">Halorubrum lacusprofundi</name>
    <dbReference type="NCBI Taxonomy" id="2247"/>
    <lineage>
        <taxon>Archaea</taxon>
        <taxon>Methanobacteriati</taxon>
        <taxon>Methanobacteriota</taxon>
        <taxon>Stenosarchaea group</taxon>
        <taxon>Halobacteria</taxon>
        <taxon>Halobacteriales</taxon>
        <taxon>Haloferacaceae</taxon>
        <taxon>Halorubrum</taxon>
    </lineage>
</organism>
<sequence length="838" mass="95331">MSSNTTDSEPNEYDPSSASSVQPEDNTTVAEAIDRRVTDSLVDRIERDNRSIEAVVRNLIAEAENALAGDSKYDAEAVLETIHYFLIHDDRTSELLAPTDDTLDTATKIRFEDHCDTREAGQTPPTREEFETQVQVAKGLKYIYAYTDKTRYIPVRMEKLNVKGATSSVEGDPTPIGRRRVGKDETIDELSEEITINHEDAEHVLVIALPRKGKDSTITSICGNMMDEHNYKWFSCLDDGRNETPMTAIPNDEPPILENLEKFDQRPKAYKSRVYVPNTEGAPGVLPSNYKRFTISIEDLTPRLILRLANVNTGDSNTLRRVGQALKNTVEDGKGVTHLAELLQEYAGEVQATITVKELEQDEFVEMEDGTRRVADADEVEEAASENEHVRQVTYEMEADKALEKAAESLIMLSGEGLIGDPGAETNLDIDAEFRAQDRVAVLNCNFLADRNDALKFSILNLWLRLIFRKRDENPRLPRALLEIRELKDIAPSVIGNTQYKEEVKALQSTIYDIATRGGSRRVMMMGSTQKMNDIYKPIRTNMPIKILLQLGEEEIKTLDKSYGFSHAQEDQLKKFSPGQGMLIKDGEEHWPITWRGARCGLGAGDVPWRDRYGQAWGARVYNSFQHRSDDLYDDVDGYINTRSGYVHDYNRDANLEPDDGTWHILWRDIRQHVPVTLTREDFEDRQQLPKPIVDAAVEARREADLPSDLSLTRNQATTTRSLSFEDADEAEQEEIRRLLNEHNVPKPLETWIGESMRTTRENMLEVLKEIEYAEPGELSNMRDLEDVSGIPKGTIGTWRSQRKDFPTTMEKKDGYWQITRVGDRALNIDWVKLDRLI</sequence>
<evidence type="ECO:0000313" key="2">
    <source>
        <dbReference type="EMBL" id="AQM75289.1"/>
    </source>
</evidence>
<proteinExistence type="predicted"/>
<name>A0A218KRW3_9EURY</name>
<protein>
    <submittedName>
        <fullName evidence="2">Uncharacterized protein</fullName>
    </submittedName>
</protein>
<evidence type="ECO:0000256" key="1">
    <source>
        <dbReference type="SAM" id="MobiDB-lite"/>
    </source>
</evidence>
<dbReference type="Gene3D" id="3.40.50.300">
    <property type="entry name" value="P-loop containing nucleotide triphosphate hydrolases"/>
    <property type="match status" value="1"/>
</dbReference>
<keyword evidence="2" id="KW-0614">Plasmid</keyword>
<dbReference type="AlphaFoldDB" id="A0A218KRW3"/>
<dbReference type="SUPFAM" id="SSF52540">
    <property type="entry name" value="P-loop containing nucleoside triphosphate hydrolases"/>
    <property type="match status" value="1"/>
</dbReference>